<organism evidence="2">
    <name type="scientific">Fusarium pseudograminearum CS3427</name>
    <dbReference type="NCBI Taxonomy" id="1318457"/>
    <lineage>
        <taxon>Eukaryota</taxon>
        <taxon>Fungi</taxon>
        <taxon>Dikarya</taxon>
        <taxon>Ascomycota</taxon>
        <taxon>Pezizomycotina</taxon>
        <taxon>Sordariomycetes</taxon>
        <taxon>Hypocreomycetidae</taxon>
        <taxon>Hypocreales</taxon>
        <taxon>Nectriaceae</taxon>
        <taxon>Fusarium</taxon>
    </lineage>
</organism>
<reference evidence="2" key="1">
    <citation type="submission" date="2013-05" db="EMBL/GenBank/DDBJ databases">
        <title>Draft genome sequences of six wheat associated Fusarium spp. isolates.</title>
        <authorList>
            <person name="Moolhuijzen P.M."/>
            <person name="Manners J.M."/>
            <person name="Wilcox S."/>
            <person name="Bellgard M.I."/>
            <person name="Gardiner D.M."/>
        </authorList>
    </citation>
    <scope>NUCLEOTIDE SEQUENCE</scope>
    <source>
        <strain evidence="2">CS3427</strain>
        <strain evidence="2">CS3427</strain>
    </source>
</reference>
<feature type="region of interest" description="Disordered" evidence="1">
    <location>
        <begin position="1"/>
        <end position="64"/>
    </location>
</feature>
<name>A0A096PCI2_FUSPS</name>
<dbReference type="EMBL" id="CBMD010000259">
    <property type="protein sequence ID" value="CEG02395.1"/>
    <property type="molecule type" value="Genomic_DNA"/>
</dbReference>
<feature type="compositionally biased region" description="Basic and acidic residues" evidence="1">
    <location>
        <begin position="1"/>
        <end position="12"/>
    </location>
</feature>
<feature type="compositionally biased region" description="Basic and acidic residues" evidence="1">
    <location>
        <begin position="19"/>
        <end position="64"/>
    </location>
</feature>
<proteinExistence type="predicted"/>
<protein>
    <submittedName>
        <fullName evidence="2">WGS project CBMD000000000 data, contig CS3427_c000259</fullName>
    </submittedName>
</protein>
<evidence type="ECO:0000313" key="2">
    <source>
        <dbReference type="EMBL" id="CEG02395.1"/>
    </source>
</evidence>
<gene>
    <name evidence="2" type="ORF">BN847_0023940</name>
</gene>
<comment type="caution">
    <text evidence="2">The sequence shown here is derived from an EMBL/GenBank/DDBJ whole genome shotgun (WGS) entry which is preliminary data.</text>
</comment>
<sequence>MRHSSYSHDRQVNRNRGNRRNEYKNQDKDRGHRSGRNDNRQNRPPKENGYVRREQHEKRVPFEKKYPAIEQSNILMMKATDTILMIITLHTQQNPMCIARIRRRESIPVPTQVLSGDVPRSLFSANYSSFELES</sequence>
<accession>A0A096PCI2</accession>
<evidence type="ECO:0000256" key="1">
    <source>
        <dbReference type="SAM" id="MobiDB-lite"/>
    </source>
</evidence>
<dbReference type="AlphaFoldDB" id="A0A096PCI2"/>